<dbReference type="Pfam" id="PF00749">
    <property type="entry name" value="tRNA-synt_1c"/>
    <property type="match status" value="1"/>
</dbReference>
<dbReference type="GO" id="GO:0008270">
    <property type="term" value="F:zinc ion binding"/>
    <property type="evidence" value="ECO:0007669"/>
    <property type="project" value="UniProtKB-UniRule"/>
</dbReference>
<evidence type="ECO:0000259" key="9">
    <source>
        <dbReference type="Pfam" id="PF00749"/>
    </source>
</evidence>
<feature type="binding site" evidence="7">
    <location>
        <begin position="12"/>
        <end position="16"/>
    </location>
    <ligand>
        <name>L-glutamate</name>
        <dbReference type="ChEBI" id="CHEBI:29985"/>
    </ligand>
</feature>
<keyword evidence="8" id="KW-0648">Protein biosynthesis</keyword>
<dbReference type="EMBL" id="MNTG01000001">
    <property type="protein sequence ID" value="OLA39532.1"/>
    <property type="molecule type" value="Genomic_DNA"/>
</dbReference>
<feature type="domain" description="Glutamyl/glutaminyl-tRNA synthetase class Ib catalytic" evidence="9">
    <location>
        <begin position="9"/>
        <end position="269"/>
    </location>
</feature>
<feature type="binding site" evidence="7">
    <location>
        <position position="134"/>
    </location>
    <ligand>
        <name>Zn(2+)</name>
        <dbReference type="ChEBI" id="CHEBI:29105"/>
    </ligand>
</feature>
<keyword evidence="2 7" id="KW-0479">Metal-binding</keyword>
<gene>
    <name evidence="7" type="primary">gluQ</name>
    <name evidence="10" type="ORF">BHW43_01215</name>
</gene>
<evidence type="ECO:0000256" key="4">
    <source>
        <dbReference type="ARBA" id="ARBA00022833"/>
    </source>
</evidence>
<evidence type="ECO:0000313" key="10">
    <source>
        <dbReference type="EMBL" id="OLA39532.1"/>
    </source>
</evidence>
<dbReference type="NCBIfam" id="NF004314">
    <property type="entry name" value="PRK05710.1-3"/>
    <property type="match status" value="1"/>
</dbReference>
<keyword evidence="5 7" id="KW-0067">ATP-binding</keyword>
<feature type="binding site" evidence="7">
    <location>
        <position position="138"/>
    </location>
    <ligand>
        <name>Zn(2+)</name>
        <dbReference type="ChEBI" id="CHEBI:29105"/>
    </ligand>
</feature>
<dbReference type="GO" id="GO:0005524">
    <property type="term" value="F:ATP binding"/>
    <property type="evidence" value="ECO:0007669"/>
    <property type="project" value="UniProtKB-KW"/>
</dbReference>
<dbReference type="InterPro" id="IPR020058">
    <property type="entry name" value="Glu/Gln-tRNA-synth_Ib_cat-dom"/>
</dbReference>
<dbReference type="GO" id="GO:0006400">
    <property type="term" value="P:tRNA modification"/>
    <property type="evidence" value="ECO:0007669"/>
    <property type="project" value="InterPro"/>
</dbReference>
<dbReference type="EC" id="6.1.1.-" evidence="7"/>
<feature type="short sequence motif" description="'HIGH' region" evidence="7">
    <location>
        <begin position="15"/>
        <end position="25"/>
    </location>
</feature>
<comment type="caution">
    <text evidence="10">The sequence shown here is derived from an EMBL/GenBank/DDBJ whole genome shotgun (WGS) entry which is preliminary data.</text>
</comment>
<dbReference type="HAMAP" id="MF_01428">
    <property type="entry name" value="Glu_Q_tRNA_synth"/>
    <property type="match status" value="1"/>
</dbReference>
<comment type="function">
    <text evidence="7">Catalyzes the tRNA-independent activation of glutamate in presence of ATP and the subsequent transfer of glutamate onto a tRNA(Asp). Glutamate is transferred on the 2-amino-5-(4,5-dihydroxy-2-cyclopenten-1-yl) moiety of the queuosine in the wobble position of the QUC anticodon.</text>
</comment>
<organism evidence="10 11">
    <name type="scientific">Phascolarctobacterium succinatutens</name>
    <dbReference type="NCBI Taxonomy" id="626940"/>
    <lineage>
        <taxon>Bacteria</taxon>
        <taxon>Bacillati</taxon>
        <taxon>Bacillota</taxon>
        <taxon>Negativicutes</taxon>
        <taxon>Acidaminococcales</taxon>
        <taxon>Acidaminococcaceae</taxon>
        <taxon>Phascolarctobacterium</taxon>
    </lineage>
</organism>
<dbReference type="GO" id="GO:0006424">
    <property type="term" value="P:glutamyl-tRNA aminoacylation"/>
    <property type="evidence" value="ECO:0007669"/>
    <property type="project" value="InterPro"/>
</dbReference>
<evidence type="ECO:0000256" key="1">
    <source>
        <dbReference type="ARBA" id="ARBA00022598"/>
    </source>
</evidence>
<dbReference type="NCBIfam" id="NF004315">
    <property type="entry name" value="PRK05710.1-4"/>
    <property type="match status" value="1"/>
</dbReference>
<dbReference type="NCBIfam" id="TIGR03838">
    <property type="entry name" value="queuosine_YadB"/>
    <property type="match status" value="1"/>
</dbReference>
<dbReference type="AlphaFoldDB" id="A0A1Q6RAZ1"/>
<evidence type="ECO:0000313" key="11">
    <source>
        <dbReference type="Proteomes" id="UP000186777"/>
    </source>
</evidence>
<comment type="similarity">
    <text evidence="7">Belongs to the class-I aminoacyl-tRNA synthetase family. GluQ subfamily.</text>
</comment>
<accession>A0A1Q6RAZ1</accession>
<dbReference type="SUPFAM" id="SSF52374">
    <property type="entry name" value="Nucleotidylyl transferase"/>
    <property type="match status" value="1"/>
</dbReference>
<dbReference type="STRING" id="626940.BHW43_01215"/>
<feature type="binding site" evidence="7">
    <location>
        <position position="48"/>
    </location>
    <ligand>
        <name>L-glutamate</name>
        <dbReference type="ChEBI" id="CHEBI:29985"/>
    </ligand>
</feature>
<dbReference type="Proteomes" id="UP000186777">
    <property type="component" value="Unassembled WGS sequence"/>
</dbReference>
<evidence type="ECO:0000256" key="3">
    <source>
        <dbReference type="ARBA" id="ARBA00022741"/>
    </source>
</evidence>
<evidence type="ECO:0000256" key="6">
    <source>
        <dbReference type="ARBA" id="ARBA00023146"/>
    </source>
</evidence>
<protein>
    <recommendedName>
        <fullName evidence="7">Glutamyl-Q tRNA(Asp) synthetase</fullName>
        <shortName evidence="7">Glu-Q-RSs</shortName>
        <ecNumber evidence="7">6.1.1.-</ecNumber>
    </recommendedName>
</protein>
<evidence type="ECO:0000256" key="2">
    <source>
        <dbReference type="ARBA" id="ARBA00022723"/>
    </source>
</evidence>
<evidence type="ECO:0000256" key="5">
    <source>
        <dbReference type="ARBA" id="ARBA00022840"/>
    </source>
</evidence>
<feature type="binding site" evidence="7">
    <location>
        <position position="216"/>
    </location>
    <ligand>
        <name>L-glutamate</name>
        <dbReference type="ChEBI" id="CHEBI:29985"/>
    </ligand>
</feature>
<feature type="binding site" evidence="7">
    <location>
        <position position="198"/>
    </location>
    <ligand>
        <name>L-glutamate</name>
        <dbReference type="ChEBI" id="CHEBI:29985"/>
    </ligand>
</feature>
<feature type="short sequence motif" description="'KMSKS' region" evidence="7">
    <location>
        <begin position="254"/>
        <end position="258"/>
    </location>
</feature>
<dbReference type="GO" id="GO:0004818">
    <property type="term" value="F:glutamate-tRNA ligase activity"/>
    <property type="evidence" value="ECO:0007669"/>
    <property type="project" value="TreeGrafter"/>
</dbReference>
<dbReference type="InterPro" id="IPR014729">
    <property type="entry name" value="Rossmann-like_a/b/a_fold"/>
</dbReference>
<keyword evidence="3 7" id="KW-0547">Nucleotide-binding</keyword>
<keyword evidence="6 7" id="KW-0030">Aminoacyl-tRNA synthetase</keyword>
<dbReference type="Gene3D" id="3.40.50.620">
    <property type="entry name" value="HUPs"/>
    <property type="match status" value="1"/>
</dbReference>
<reference evidence="10 11" key="1">
    <citation type="journal article" date="2016" name="Nat. Biotechnol.">
        <title>Measurement of bacterial replication rates in microbial communities.</title>
        <authorList>
            <person name="Brown C.T."/>
            <person name="Olm M.R."/>
            <person name="Thomas B.C."/>
            <person name="Banfield J.F."/>
        </authorList>
    </citation>
    <scope>NUCLEOTIDE SEQUENCE [LARGE SCALE GENOMIC DNA]</scope>
    <source>
        <strain evidence="10">46_33</strain>
    </source>
</reference>
<feature type="binding site" evidence="7">
    <location>
        <position position="257"/>
    </location>
    <ligand>
        <name>ATP</name>
        <dbReference type="ChEBI" id="CHEBI:30616"/>
    </ligand>
</feature>
<dbReference type="InterPro" id="IPR049940">
    <property type="entry name" value="GluQ/Sye"/>
</dbReference>
<dbReference type="GO" id="GO:0005829">
    <property type="term" value="C:cytosol"/>
    <property type="evidence" value="ECO:0007669"/>
    <property type="project" value="TreeGrafter"/>
</dbReference>
<dbReference type="PANTHER" id="PTHR43311:SF1">
    <property type="entry name" value="GLUTAMYL-Q TRNA(ASP) SYNTHETASE"/>
    <property type="match status" value="1"/>
</dbReference>
<proteinExistence type="inferred from homology"/>
<feature type="binding site" evidence="7">
    <location>
        <position position="114"/>
    </location>
    <ligand>
        <name>Zn(2+)</name>
        <dbReference type="ChEBI" id="CHEBI:29105"/>
    </ligand>
</feature>
<dbReference type="PANTHER" id="PTHR43311">
    <property type="entry name" value="GLUTAMATE--TRNA LIGASE"/>
    <property type="match status" value="1"/>
</dbReference>
<name>A0A1Q6RAZ1_9FIRM</name>
<comment type="cofactor">
    <cofactor evidence="7">
        <name>Zn(2+)</name>
        <dbReference type="ChEBI" id="CHEBI:29105"/>
    </cofactor>
    <text evidence="7">Binds 1 zinc ion per subunit.</text>
</comment>
<feature type="binding site" evidence="7">
    <location>
        <position position="112"/>
    </location>
    <ligand>
        <name>Zn(2+)</name>
        <dbReference type="ChEBI" id="CHEBI:29105"/>
    </ligand>
</feature>
<dbReference type="InterPro" id="IPR000924">
    <property type="entry name" value="Glu/Gln-tRNA-synth"/>
</dbReference>
<dbReference type="InterPro" id="IPR022380">
    <property type="entry name" value="Glu-Q_tRNA(Asp)_Synthase"/>
</dbReference>
<dbReference type="PRINTS" id="PR00987">
    <property type="entry name" value="TRNASYNTHGLU"/>
</dbReference>
<keyword evidence="4 7" id="KW-0862">Zinc</keyword>
<evidence type="ECO:0000256" key="8">
    <source>
        <dbReference type="RuleBase" id="RU363037"/>
    </source>
</evidence>
<sequence length="319" mass="35321">MVTADNTPVVGRFAPTPSGFLHLGNVFCSLLAWLYAKSSGGKIVLRIEDLDPQRCSIAKADALARELEWLGLTWDDGAYCSADSDSFFQSRRSDIYAHCFDLLQQQGLVYPCFCSRSELHAAEAPHASDGRIIYAGTCRELTAAQRSAKMQQRRPAWRIKVDDELIAFTDIHYGRQQANLAHECGDFILRRSDGVYAYQLAVVIDDALMGVNQVVRGCDLLSSTPVQLYLYRLLNLTPPSFCHIPLLTDAAGRRLSKRDGDLEIAALRQHFGSPEPIIGLLGYLAGQLPKPEPLTAAELLPLFRPESVPHDNIVVPQLL</sequence>
<keyword evidence="1 7" id="KW-0436">Ligase</keyword>
<evidence type="ECO:0000256" key="7">
    <source>
        <dbReference type="HAMAP-Rule" id="MF_01428"/>
    </source>
</evidence>